<accession>A0A918IW28</accession>
<proteinExistence type="predicted"/>
<organism evidence="1 2">
    <name type="scientific">Gemmobacter lanyuensis</name>
    <dbReference type="NCBI Taxonomy" id="1054497"/>
    <lineage>
        <taxon>Bacteria</taxon>
        <taxon>Pseudomonadati</taxon>
        <taxon>Pseudomonadota</taxon>
        <taxon>Alphaproteobacteria</taxon>
        <taxon>Rhodobacterales</taxon>
        <taxon>Paracoccaceae</taxon>
        <taxon>Gemmobacter</taxon>
    </lineage>
</organism>
<evidence type="ECO:0000313" key="2">
    <source>
        <dbReference type="Proteomes" id="UP000628984"/>
    </source>
</evidence>
<dbReference type="AlphaFoldDB" id="A0A918IW28"/>
<gene>
    <name evidence="1" type="ORF">GCM10011452_24950</name>
</gene>
<sequence length="133" mass="14705">MLAGPSACYAQEFRALGGIMQRFVQLFRRHPKLVSALLLSSTLALVFLGRFLVQLIYWSGHQNEPVQAWMTMGYVGHSWDLNPRRLDELAGLPKPVNGHPKTLAEIAKERGVPVSEVIAQVEAAIAQAKAMEP</sequence>
<name>A0A918IW28_9RHOB</name>
<protein>
    <submittedName>
        <fullName evidence="1">Uncharacterized protein</fullName>
    </submittedName>
</protein>
<dbReference type="EMBL" id="BMYQ01000007">
    <property type="protein sequence ID" value="GGW35403.1"/>
    <property type="molecule type" value="Genomic_DNA"/>
</dbReference>
<comment type="caution">
    <text evidence="1">The sequence shown here is derived from an EMBL/GenBank/DDBJ whole genome shotgun (WGS) entry which is preliminary data.</text>
</comment>
<reference evidence="1" key="2">
    <citation type="submission" date="2020-09" db="EMBL/GenBank/DDBJ databases">
        <authorList>
            <person name="Sun Q."/>
            <person name="Kim S."/>
        </authorList>
    </citation>
    <scope>NUCLEOTIDE SEQUENCE</scope>
    <source>
        <strain evidence="1">KCTC 23714</strain>
    </source>
</reference>
<dbReference type="Proteomes" id="UP000628984">
    <property type="component" value="Unassembled WGS sequence"/>
</dbReference>
<evidence type="ECO:0000313" key="1">
    <source>
        <dbReference type="EMBL" id="GGW35403.1"/>
    </source>
</evidence>
<keyword evidence="2" id="KW-1185">Reference proteome</keyword>
<reference evidence="1" key="1">
    <citation type="journal article" date="2014" name="Int. J. Syst. Evol. Microbiol.">
        <title>Complete genome sequence of Corynebacterium casei LMG S-19264T (=DSM 44701T), isolated from a smear-ripened cheese.</title>
        <authorList>
            <consortium name="US DOE Joint Genome Institute (JGI-PGF)"/>
            <person name="Walter F."/>
            <person name="Albersmeier A."/>
            <person name="Kalinowski J."/>
            <person name="Ruckert C."/>
        </authorList>
    </citation>
    <scope>NUCLEOTIDE SEQUENCE</scope>
    <source>
        <strain evidence="1">KCTC 23714</strain>
    </source>
</reference>